<protein>
    <recommendedName>
        <fullName evidence="1">Rab-GAP TBC domain-containing protein</fullName>
    </recommendedName>
</protein>
<comment type="caution">
    <text evidence="2">The sequence shown here is derived from an EMBL/GenBank/DDBJ whole genome shotgun (WGS) entry which is preliminary data.</text>
</comment>
<name>A0A1R2AYI4_9CILI</name>
<proteinExistence type="predicted"/>
<dbReference type="EMBL" id="MPUH01001189">
    <property type="protein sequence ID" value="OMJ69515.1"/>
    <property type="molecule type" value="Genomic_DNA"/>
</dbReference>
<organism evidence="2 3">
    <name type="scientific">Stentor coeruleus</name>
    <dbReference type="NCBI Taxonomy" id="5963"/>
    <lineage>
        <taxon>Eukaryota</taxon>
        <taxon>Sar</taxon>
        <taxon>Alveolata</taxon>
        <taxon>Ciliophora</taxon>
        <taxon>Postciliodesmatophora</taxon>
        <taxon>Heterotrichea</taxon>
        <taxon>Heterotrichida</taxon>
        <taxon>Stentoridae</taxon>
        <taxon>Stentor</taxon>
    </lineage>
</organism>
<dbReference type="PANTHER" id="PTHR47219">
    <property type="entry name" value="RAB GTPASE-ACTIVATING PROTEIN 1-LIKE"/>
    <property type="match status" value="1"/>
</dbReference>
<sequence length="245" mass="29978">MIFIKNLFRKKQLEMNEEESRNFWIDATGSRKFIFEQGKEFYEKIDKTNHKCEMLIDLDMRRIVYRESAEFQQRVKKILIGYLNYAHCEDYQSPFLVILRVVLLKIEDEFMTFVIFFQIMEHYHWRYMILEEVNIRALIKDLDFRIAQSFPKLHEYLEENNIETLCFAYTHFITIFTLNSDFAISCKILEGFFLHGHEFLIKLCYYVIKKHKKYILKLAFDEAIMFLYRSMWDDIDEDFVMNLLS</sequence>
<dbReference type="Pfam" id="PF00566">
    <property type="entry name" value="RabGAP-TBC"/>
    <property type="match status" value="1"/>
</dbReference>
<dbReference type="SMART" id="SM00164">
    <property type="entry name" value="TBC"/>
    <property type="match status" value="1"/>
</dbReference>
<evidence type="ECO:0000313" key="3">
    <source>
        <dbReference type="Proteomes" id="UP000187209"/>
    </source>
</evidence>
<dbReference type="Proteomes" id="UP000187209">
    <property type="component" value="Unassembled WGS sequence"/>
</dbReference>
<feature type="domain" description="Rab-GAP TBC" evidence="1">
    <location>
        <begin position="1"/>
        <end position="196"/>
    </location>
</feature>
<dbReference type="PANTHER" id="PTHR47219:SF9">
    <property type="entry name" value="GTPASE ACTIVATING PROTEIN AND CENTROSOME-ASSOCIATED, ISOFORM B"/>
    <property type="match status" value="1"/>
</dbReference>
<dbReference type="Gene3D" id="1.10.472.80">
    <property type="entry name" value="Ypt/Rab-GAP domain of gyp1p, domain 3"/>
    <property type="match status" value="1"/>
</dbReference>
<dbReference type="PROSITE" id="PS50086">
    <property type="entry name" value="TBC_RABGAP"/>
    <property type="match status" value="1"/>
</dbReference>
<evidence type="ECO:0000259" key="1">
    <source>
        <dbReference type="PROSITE" id="PS50086"/>
    </source>
</evidence>
<dbReference type="SUPFAM" id="SSF47923">
    <property type="entry name" value="Ypt/Rab-GAP domain of gyp1p"/>
    <property type="match status" value="2"/>
</dbReference>
<gene>
    <name evidence="2" type="ORF">SteCoe_32745</name>
</gene>
<evidence type="ECO:0000313" key="2">
    <source>
        <dbReference type="EMBL" id="OMJ69515.1"/>
    </source>
</evidence>
<keyword evidence="3" id="KW-1185">Reference proteome</keyword>
<dbReference type="GO" id="GO:0031267">
    <property type="term" value="F:small GTPase binding"/>
    <property type="evidence" value="ECO:0007669"/>
    <property type="project" value="TreeGrafter"/>
</dbReference>
<accession>A0A1R2AYI4</accession>
<dbReference type="InterPro" id="IPR050302">
    <property type="entry name" value="Rab_GAP_TBC_domain"/>
</dbReference>
<dbReference type="InterPro" id="IPR035969">
    <property type="entry name" value="Rab-GAP_TBC_sf"/>
</dbReference>
<reference evidence="2 3" key="1">
    <citation type="submission" date="2016-11" db="EMBL/GenBank/DDBJ databases">
        <title>The macronuclear genome of Stentor coeruleus: a giant cell with tiny introns.</title>
        <authorList>
            <person name="Slabodnick M."/>
            <person name="Ruby J.G."/>
            <person name="Reiff S.B."/>
            <person name="Swart E.C."/>
            <person name="Gosai S."/>
            <person name="Prabakaran S."/>
            <person name="Witkowska E."/>
            <person name="Larue G.E."/>
            <person name="Fisher S."/>
            <person name="Freeman R.M."/>
            <person name="Gunawardena J."/>
            <person name="Chu W."/>
            <person name="Stover N.A."/>
            <person name="Gregory B.D."/>
            <person name="Nowacki M."/>
            <person name="Derisi J."/>
            <person name="Roy S.W."/>
            <person name="Marshall W.F."/>
            <person name="Sood P."/>
        </authorList>
    </citation>
    <scope>NUCLEOTIDE SEQUENCE [LARGE SCALE GENOMIC DNA]</scope>
    <source>
        <strain evidence="2">WM001</strain>
    </source>
</reference>
<dbReference type="GO" id="GO:0005096">
    <property type="term" value="F:GTPase activator activity"/>
    <property type="evidence" value="ECO:0007669"/>
    <property type="project" value="TreeGrafter"/>
</dbReference>
<dbReference type="AlphaFoldDB" id="A0A1R2AYI4"/>
<dbReference type="InterPro" id="IPR000195">
    <property type="entry name" value="Rab-GAP-TBC_dom"/>
</dbReference>